<keyword evidence="2" id="KW-1185">Reference proteome</keyword>
<dbReference type="EMBL" id="CP033361">
    <property type="protein sequence ID" value="QKC79052.1"/>
    <property type="molecule type" value="Genomic_DNA"/>
</dbReference>
<name>A0A6M7UQC5_9HYPH</name>
<reference evidence="1 2" key="1">
    <citation type="submission" date="2018-10" db="EMBL/GenBank/DDBJ databases">
        <authorList>
            <person name="Perry B.J."/>
            <person name="Sullivan J.T."/>
            <person name="Murphy R.J.T."/>
            <person name="Ramsay J.P."/>
            <person name="Ronson C.W."/>
        </authorList>
    </citation>
    <scope>NUCLEOTIDE SEQUENCE [LARGE SCALE GENOMIC DNA]</scope>
    <source>
        <strain evidence="1 2">NZP2014</strain>
    </source>
</reference>
<dbReference type="AlphaFoldDB" id="A0A6M7UQC5"/>
<organism evidence="1 2">
    <name type="scientific">Mesorhizobium erdmanii</name>
    <dbReference type="NCBI Taxonomy" id="1777866"/>
    <lineage>
        <taxon>Bacteria</taxon>
        <taxon>Pseudomonadati</taxon>
        <taxon>Pseudomonadota</taxon>
        <taxon>Alphaproteobacteria</taxon>
        <taxon>Hyphomicrobiales</taxon>
        <taxon>Phyllobacteriaceae</taxon>
        <taxon>Mesorhizobium</taxon>
    </lineage>
</organism>
<dbReference type="KEGG" id="merd:EB233_29060"/>
<evidence type="ECO:0000313" key="2">
    <source>
        <dbReference type="Proteomes" id="UP000503339"/>
    </source>
</evidence>
<accession>A0A6M7UQC5</accession>
<protein>
    <submittedName>
        <fullName evidence="1">Uncharacterized protein</fullName>
    </submittedName>
</protein>
<gene>
    <name evidence="1" type="ORF">EB233_29060</name>
</gene>
<evidence type="ECO:0000313" key="1">
    <source>
        <dbReference type="EMBL" id="QKC79052.1"/>
    </source>
</evidence>
<dbReference type="Proteomes" id="UP000503339">
    <property type="component" value="Chromosome"/>
</dbReference>
<proteinExistence type="predicted"/>
<sequence length="193" mass="21627">MTAIIKPGAGVLFMKVGTHANEDLDSIIARKTKEIEDAGYGMWGYGGNTCHPRSMVQPFAEIFEQRGQPIHLVMEKMTSRHFAEQLRADEYSADNLNWTEIPPDIRVLGSRFALVIKSLEKCEMLLPLNQTRVPVGRSMGRIGSRYLRGQADKACLEVLDHPEVVNDGDRKEVGISLVAELMPPYAVFLRNKT</sequence>
<dbReference type="RefSeq" id="WP_064987394.1">
    <property type="nucleotide sequence ID" value="NZ_CP033361.1"/>
</dbReference>